<name>A0ABD8B7C9_9NEIS</name>
<evidence type="ECO:0000313" key="6">
    <source>
        <dbReference type="EMBL" id="XHH49892.1"/>
    </source>
</evidence>
<dbReference type="Gene3D" id="3.30.1330.30">
    <property type="match status" value="1"/>
</dbReference>
<evidence type="ECO:0000313" key="7">
    <source>
        <dbReference type="Proteomes" id="UP000831534"/>
    </source>
</evidence>
<dbReference type="GO" id="GO:0032259">
    <property type="term" value="P:methylation"/>
    <property type="evidence" value="ECO:0007669"/>
    <property type="project" value="UniProtKB-KW"/>
</dbReference>
<dbReference type="CDD" id="cd18095">
    <property type="entry name" value="SpoU-like_rRNA-MTase"/>
    <property type="match status" value="1"/>
</dbReference>
<evidence type="ECO:0000259" key="5">
    <source>
        <dbReference type="Pfam" id="PF22435"/>
    </source>
</evidence>
<dbReference type="GO" id="GO:0008168">
    <property type="term" value="F:methyltransferase activity"/>
    <property type="evidence" value="ECO:0007669"/>
    <property type="project" value="UniProtKB-KW"/>
</dbReference>
<dbReference type="RefSeq" id="WP_027010311.1">
    <property type="nucleotide sequence ID" value="NZ_CP091521.1"/>
</dbReference>
<dbReference type="InterPro" id="IPR001537">
    <property type="entry name" value="SpoU_MeTrfase"/>
</dbReference>
<evidence type="ECO:0000256" key="3">
    <source>
        <dbReference type="ARBA" id="ARBA00022679"/>
    </source>
</evidence>
<keyword evidence="3" id="KW-0808">Transferase</keyword>
<dbReference type="InterPro" id="IPR029026">
    <property type="entry name" value="tRNA_m1G_MTases_N"/>
</dbReference>
<dbReference type="Pfam" id="PF00588">
    <property type="entry name" value="SpoU_methylase"/>
    <property type="match status" value="1"/>
</dbReference>
<protein>
    <submittedName>
        <fullName evidence="6">TrmH family RNA methyltransferase</fullName>
    </submittedName>
</protein>
<feature type="domain" description="MRM3-like substrate binding" evidence="5">
    <location>
        <begin position="9"/>
        <end position="98"/>
    </location>
</feature>
<dbReference type="Gene3D" id="3.40.1280.10">
    <property type="match status" value="1"/>
</dbReference>
<gene>
    <name evidence="6" type="ORF">LVJ77_05085</name>
</gene>
<reference evidence="6 7" key="1">
    <citation type="journal article" date="2022" name="Res Sq">
        <title>Evolution of multicellular longitudinally dividing oral cavity symbionts (Neisseriaceae).</title>
        <authorList>
            <person name="Nyongesa S."/>
            <person name="Weber P."/>
            <person name="Bernet E."/>
            <person name="Pullido F."/>
            <person name="Nieckarz M."/>
            <person name="Delaby M."/>
            <person name="Nieves C."/>
            <person name="Viehboeck T."/>
            <person name="Krause N."/>
            <person name="Rivera-Millot A."/>
            <person name="Nakamura A."/>
            <person name="Vischer N."/>
            <person name="VanNieuwenhze M."/>
            <person name="Brun Y."/>
            <person name="Cava F."/>
            <person name="Bulgheresi S."/>
            <person name="Veyrier F."/>
        </authorList>
    </citation>
    <scope>NUCLEOTIDE SEQUENCE [LARGE SCALE GENOMIC DNA]</scope>
    <source>
        <strain evidence="6 7">17694</strain>
    </source>
</reference>
<dbReference type="AlphaFoldDB" id="A0ABD8B7C9"/>
<dbReference type="InterPro" id="IPR029064">
    <property type="entry name" value="Ribosomal_eL30-like_sf"/>
</dbReference>
<evidence type="ECO:0000256" key="1">
    <source>
        <dbReference type="ARBA" id="ARBA00007228"/>
    </source>
</evidence>
<accession>A0ABD8B7C9</accession>
<keyword evidence="2 6" id="KW-0489">Methyltransferase</keyword>
<dbReference type="PANTHER" id="PTHR43191:SF2">
    <property type="entry name" value="RRNA METHYLTRANSFERASE 3, MITOCHONDRIAL"/>
    <property type="match status" value="1"/>
</dbReference>
<sequence>MKTIVSAHNPALKHLAKLLACAKMRRRHAQAVLEGVHLLESCLNAGKPPQQVYVPQTRLHHREIRALLTRLPPASVCITAEKALTKISSLTEADDITAVIALPESAPLPQTGDCLVLEDIQDPGNVGTMMRSAAAAGIRHILFSKNCADAWSPKVLRAGMGAHFALHLHECADLAHWLNTWRGQSIATALHPDSRPLYTLDLRGDTAWLFGNEGAGLSAALQQQASTRAVIPMAGQTESLNVAAAAAVCLFEQVRQRGAY</sequence>
<dbReference type="Pfam" id="PF22435">
    <property type="entry name" value="MRM3-like_sub_bind"/>
    <property type="match status" value="1"/>
</dbReference>
<comment type="similarity">
    <text evidence="1">Belongs to the class IV-like SAM-binding methyltransferase superfamily. RNA methyltransferase TrmH family.</text>
</comment>
<dbReference type="SUPFAM" id="SSF55315">
    <property type="entry name" value="L30e-like"/>
    <property type="match status" value="1"/>
</dbReference>
<dbReference type="KEGG" id="ckh:LVJ77_05085"/>
<dbReference type="InterPro" id="IPR053888">
    <property type="entry name" value="MRM3-like_sub_bind"/>
</dbReference>
<dbReference type="SUPFAM" id="SSF75217">
    <property type="entry name" value="alpha/beta knot"/>
    <property type="match status" value="1"/>
</dbReference>
<organism evidence="6 7">
    <name type="scientific">Conchiformibius kuhniae</name>
    <dbReference type="NCBI Taxonomy" id="211502"/>
    <lineage>
        <taxon>Bacteria</taxon>
        <taxon>Pseudomonadati</taxon>
        <taxon>Pseudomonadota</taxon>
        <taxon>Betaproteobacteria</taxon>
        <taxon>Neisseriales</taxon>
        <taxon>Neisseriaceae</taxon>
        <taxon>Conchiformibius</taxon>
    </lineage>
</organism>
<evidence type="ECO:0000259" key="4">
    <source>
        <dbReference type="Pfam" id="PF00588"/>
    </source>
</evidence>
<keyword evidence="7" id="KW-1185">Reference proteome</keyword>
<dbReference type="Proteomes" id="UP000831534">
    <property type="component" value="Chromosome"/>
</dbReference>
<evidence type="ECO:0000256" key="2">
    <source>
        <dbReference type="ARBA" id="ARBA00022603"/>
    </source>
</evidence>
<dbReference type="InterPro" id="IPR051259">
    <property type="entry name" value="rRNA_Methyltransferase"/>
</dbReference>
<dbReference type="EMBL" id="CP091521">
    <property type="protein sequence ID" value="XHH49892.1"/>
    <property type="molecule type" value="Genomic_DNA"/>
</dbReference>
<feature type="domain" description="tRNA/rRNA methyltransferase SpoU type" evidence="4">
    <location>
        <begin position="115"/>
        <end position="251"/>
    </location>
</feature>
<dbReference type="PANTHER" id="PTHR43191">
    <property type="entry name" value="RRNA METHYLTRANSFERASE 3"/>
    <property type="match status" value="1"/>
</dbReference>
<dbReference type="InterPro" id="IPR029028">
    <property type="entry name" value="Alpha/beta_knot_MTases"/>
</dbReference>
<proteinExistence type="inferred from homology"/>